<dbReference type="OrthoDB" id="4150019at2759"/>
<comment type="caution">
    <text evidence="1">The sequence shown here is derived from an EMBL/GenBank/DDBJ whole genome shotgun (WGS) entry which is preliminary data.</text>
</comment>
<reference evidence="1" key="1">
    <citation type="submission" date="2020-01" db="EMBL/GenBank/DDBJ databases">
        <title>Identification and distribution of gene clusters putatively required for synthesis of sphingolipid metabolism inhibitors in phylogenetically diverse species of the filamentous fungus Fusarium.</title>
        <authorList>
            <person name="Kim H.-S."/>
            <person name="Busman M."/>
            <person name="Brown D.W."/>
            <person name="Divon H."/>
            <person name="Uhlig S."/>
            <person name="Proctor R.H."/>
        </authorList>
    </citation>
    <scope>NUCLEOTIDE SEQUENCE</scope>
    <source>
        <strain evidence="1">NRRL 53441</strain>
    </source>
</reference>
<dbReference type="EMBL" id="JAADJG010000075">
    <property type="protein sequence ID" value="KAF4455903.1"/>
    <property type="molecule type" value="Genomic_DNA"/>
</dbReference>
<keyword evidence="2" id="KW-1185">Reference proteome</keyword>
<sequence>MRSRAYGGCWTYQNSPYEPEEIDNFISMVDGAELGKNGEGVARYGPFSAFLANGDLSRINGHVVESQESSSTVTATVTDLSEPYFDMLRLPDGPNQQFNPSKMPPTASGAPTNPGIPRTGSFSPWYVTTGQSSINMRSQSPSEWDVPSVSRTLFANTGDFDSTQEVQLPEGLSSQFSTFVPMSRSSTSSVLPNTNPLPQGDADFFWDSNTYSLPMRPMGGFSGSPNMDNMFIGGEGADFDVHAASARIKYFLPESIPDTLTSSEAHGSKMGIEDSSDVYYILRMR</sequence>
<proteinExistence type="predicted"/>
<organism evidence="1 2">
    <name type="scientific">Fusarium austroafricanum</name>
    <dbReference type="NCBI Taxonomy" id="2364996"/>
    <lineage>
        <taxon>Eukaryota</taxon>
        <taxon>Fungi</taxon>
        <taxon>Dikarya</taxon>
        <taxon>Ascomycota</taxon>
        <taxon>Pezizomycotina</taxon>
        <taxon>Sordariomycetes</taxon>
        <taxon>Hypocreomycetidae</taxon>
        <taxon>Hypocreales</taxon>
        <taxon>Nectriaceae</taxon>
        <taxon>Fusarium</taxon>
        <taxon>Fusarium concolor species complex</taxon>
    </lineage>
</organism>
<evidence type="ECO:0000313" key="2">
    <source>
        <dbReference type="Proteomes" id="UP000605986"/>
    </source>
</evidence>
<dbReference type="Proteomes" id="UP000605986">
    <property type="component" value="Unassembled WGS sequence"/>
</dbReference>
<name>A0A8H4KUE2_9HYPO</name>
<dbReference type="AlphaFoldDB" id="A0A8H4KUE2"/>
<accession>A0A8H4KUE2</accession>
<evidence type="ECO:0000313" key="1">
    <source>
        <dbReference type="EMBL" id="KAF4455903.1"/>
    </source>
</evidence>
<protein>
    <submittedName>
        <fullName evidence="1">Uncharacterized protein</fullName>
    </submittedName>
</protein>
<gene>
    <name evidence="1" type="ORF">F53441_1840</name>
</gene>